<dbReference type="SUPFAM" id="SSF49899">
    <property type="entry name" value="Concanavalin A-like lectins/glucanases"/>
    <property type="match status" value="1"/>
</dbReference>
<dbReference type="GO" id="GO:0005886">
    <property type="term" value="C:plasma membrane"/>
    <property type="evidence" value="ECO:0000318"/>
    <property type="project" value="GO_Central"/>
</dbReference>
<dbReference type="InterPro" id="IPR011009">
    <property type="entry name" value="Kinase-like_dom_sf"/>
</dbReference>
<proteinExistence type="inferred from homology"/>
<dbReference type="PROSITE" id="PS00108">
    <property type="entry name" value="PROTEIN_KINASE_ST"/>
    <property type="match status" value="1"/>
</dbReference>
<keyword evidence="10" id="KW-0430">Lectin</keyword>
<evidence type="ECO:0000256" key="5">
    <source>
        <dbReference type="ARBA" id="ARBA00022475"/>
    </source>
</evidence>
<keyword evidence="15 19" id="KW-0472">Membrane</keyword>
<sequence length="565" mass="62302">MHLWDKSTGNVADFTTHFSFAINSLGSKVYADGMSFFLAPNGSNIPPHSEGGKLALVNLQSDDSDSSNASFVAVEFDTYVNSWDPQYEHIGIDINSVNSTTFVPWKWNRIGSGGRVRATIAYDSSVHNLSVLLIDDESDETLSKNQSSLSLIINLTEYLPEWVTIGFAATSGSAIEIHTSIVPTDNLSSEKKSKSWIWVVIGLSSAFLLISLIFTITWSEIRHTHDDHDVMRMEEELGEVAGPKQFSYSELAVATDNFTDDRLLGQGGFGRVYEGYLDGIHSSVAVKKVKPEAGQGMKEYAAEVKTIGQLRHRNLVRLLGWCHDEKELLLVYKFMSNGSLDSHLFKGKTLLSWETRYKIAQGLASALFFLHEGWDQCVVHRDIKSSNVMLDLHFNAKLGDFGLARLVDHAKGAHTTILAGTIGYLAPECISTGKATKESDIYSFGVVLLEIACGLKALGPMEANGHMHLVERVWEVYGARKLLDVADPKLCGKFNEEQMECLMIVGLWCAHPNYTLRPSVREAVNVLNFDLPPPNLLGKAPVPTYFHPPDNACSSSPSALLLTAQ</sequence>
<dbReference type="EC" id="2.7.11.1" evidence="4"/>
<keyword evidence="5" id="KW-1003">Cell membrane</keyword>
<evidence type="ECO:0000256" key="14">
    <source>
        <dbReference type="ARBA" id="ARBA00022989"/>
    </source>
</evidence>
<evidence type="ECO:0000256" key="18">
    <source>
        <dbReference type="PROSITE-ProRule" id="PRU10141"/>
    </source>
</evidence>
<reference evidence="21" key="1">
    <citation type="submission" date="2013-07" db="EMBL/GenBank/DDBJ databases">
        <title>The genome of Eucalyptus grandis.</title>
        <authorList>
            <person name="Schmutz J."/>
            <person name="Hayes R."/>
            <person name="Myburg A."/>
            <person name="Tuskan G."/>
            <person name="Grattapaglia D."/>
            <person name="Rokhsar D.S."/>
        </authorList>
    </citation>
    <scope>NUCLEOTIDE SEQUENCE</scope>
    <source>
        <tissue evidence="21">Leaf extractions</tissue>
    </source>
</reference>
<comment type="similarity">
    <text evidence="3">In the C-terminal section; belongs to the protein kinase superfamily. Ser/Thr protein kinase family.</text>
</comment>
<dbReference type="Gramene" id="KCW63383">
    <property type="protein sequence ID" value="KCW63383"/>
    <property type="gene ID" value="EUGRSUZ_G01024"/>
</dbReference>
<dbReference type="CDD" id="cd14066">
    <property type="entry name" value="STKc_IRAK"/>
    <property type="match status" value="1"/>
</dbReference>
<dbReference type="SUPFAM" id="SSF56112">
    <property type="entry name" value="Protein kinase-like (PK-like)"/>
    <property type="match status" value="1"/>
</dbReference>
<evidence type="ECO:0000256" key="11">
    <source>
        <dbReference type="ARBA" id="ARBA00022741"/>
    </source>
</evidence>
<dbReference type="FunFam" id="3.30.200.20:FF:000168">
    <property type="entry name" value="L-type lectin-domain containing receptor kinase IX.1"/>
    <property type="match status" value="1"/>
</dbReference>
<feature type="binding site" evidence="18">
    <location>
        <position position="288"/>
    </location>
    <ligand>
        <name>ATP</name>
        <dbReference type="ChEBI" id="CHEBI:30616"/>
    </ligand>
</feature>
<evidence type="ECO:0000256" key="3">
    <source>
        <dbReference type="ARBA" id="ARBA00010217"/>
    </source>
</evidence>
<dbReference type="PROSITE" id="PS50011">
    <property type="entry name" value="PROTEIN_KINASE_DOM"/>
    <property type="match status" value="1"/>
</dbReference>
<evidence type="ECO:0000256" key="15">
    <source>
        <dbReference type="ARBA" id="ARBA00023136"/>
    </source>
</evidence>
<keyword evidence="6" id="KW-0723">Serine/threonine-protein kinase</keyword>
<dbReference type="GO" id="GO:0004674">
    <property type="term" value="F:protein serine/threonine kinase activity"/>
    <property type="evidence" value="ECO:0007669"/>
    <property type="project" value="UniProtKB-KW"/>
</dbReference>
<keyword evidence="12" id="KW-0418">Kinase</keyword>
<gene>
    <name evidence="21" type="ORF">EUGRSUZ_G01024</name>
</gene>
<evidence type="ECO:0000256" key="8">
    <source>
        <dbReference type="ARBA" id="ARBA00022692"/>
    </source>
</evidence>
<dbReference type="GO" id="GO:0030246">
    <property type="term" value="F:carbohydrate binding"/>
    <property type="evidence" value="ECO:0007669"/>
    <property type="project" value="UniProtKB-KW"/>
</dbReference>
<dbReference type="Pfam" id="PF00139">
    <property type="entry name" value="Lectin_legB"/>
    <property type="match status" value="1"/>
</dbReference>
<name>A0A059BB91_EUCGR</name>
<evidence type="ECO:0000256" key="6">
    <source>
        <dbReference type="ARBA" id="ARBA00022527"/>
    </source>
</evidence>
<dbReference type="InterPro" id="IPR008271">
    <property type="entry name" value="Ser/Thr_kinase_AS"/>
</dbReference>
<dbReference type="OMA" id="CYKELAS"/>
<evidence type="ECO:0000256" key="16">
    <source>
        <dbReference type="ARBA" id="ARBA00023170"/>
    </source>
</evidence>
<dbReference type="InterPro" id="IPR013320">
    <property type="entry name" value="ConA-like_dom_sf"/>
</dbReference>
<evidence type="ECO:0000256" key="13">
    <source>
        <dbReference type="ARBA" id="ARBA00022840"/>
    </source>
</evidence>
<dbReference type="PROSITE" id="PS00307">
    <property type="entry name" value="LECTIN_LEGUME_BETA"/>
    <property type="match status" value="1"/>
</dbReference>
<evidence type="ECO:0000256" key="17">
    <source>
        <dbReference type="ARBA" id="ARBA00023180"/>
    </source>
</evidence>
<evidence type="ECO:0000256" key="1">
    <source>
        <dbReference type="ARBA" id="ARBA00004251"/>
    </source>
</evidence>
<dbReference type="AlphaFoldDB" id="A0A059BB91"/>
<evidence type="ECO:0000313" key="21">
    <source>
        <dbReference type="EMBL" id="KCW63383.1"/>
    </source>
</evidence>
<keyword evidence="17" id="KW-0325">Glycoprotein</keyword>
<keyword evidence="16" id="KW-0675">Receptor</keyword>
<accession>A0A059BB91</accession>
<keyword evidence="8 19" id="KW-0812">Transmembrane</keyword>
<feature type="domain" description="Protein kinase" evidence="20">
    <location>
        <begin position="258"/>
        <end position="536"/>
    </location>
</feature>
<dbReference type="eggNOG" id="KOG0017">
    <property type="taxonomic scope" value="Eukaryota"/>
</dbReference>
<dbReference type="SMART" id="SM00220">
    <property type="entry name" value="S_TKc"/>
    <property type="match status" value="1"/>
</dbReference>
<dbReference type="GO" id="GO:0005524">
    <property type="term" value="F:ATP binding"/>
    <property type="evidence" value="ECO:0007669"/>
    <property type="project" value="UniProtKB-UniRule"/>
</dbReference>
<evidence type="ECO:0000256" key="7">
    <source>
        <dbReference type="ARBA" id="ARBA00022679"/>
    </source>
</evidence>
<dbReference type="InterPro" id="IPR019825">
    <property type="entry name" value="Lectin_legB_Mn/Ca_BS"/>
</dbReference>
<feature type="transmembrane region" description="Helical" evidence="19">
    <location>
        <begin position="196"/>
        <end position="218"/>
    </location>
</feature>
<dbReference type="InterPro" id="IPR000719">
    <property type="entry name" value="Prot_kinase_dom"/>
</dbReference>
<evidence type="ECO:0000256" key="12">
    <source>
        <dbReference type="ARBA" id="ARBA00022777"/>
    </source>
</evidence>
<organism evidence="21">
    <name type="scientific">Eucalyptus grandis</name>
    <name type="common">Flooded gum</name>
    <dbReference type="NCBI Taxonomy" id="71139"/>
    <lineage>
        <taxon>Eukaryota</taxon>
        <taxon>Viridiplantae</taxon>
        <taxon>Streptophyta</taxon>
        <taxon>Embryophyta</taxon>
        <taxon>Tracheophyta</taxon>
        <taxon>Spermatophyta</taxon>
        <taxon>Magnoliopsida</taxon>
        <taxon>eudicotyledons</taxon>
        <taxon>Gunneridae</taxon>
        <taxon>Pentapetalae</taxon>
        <taxon>rosids</taxon>
        <taxon>malvids</taxon>
        <taxon>Myrtales</taxon>
        <taxon>Myrtaceae</taxon>
        <taxon>Myrtoideae</taxon>
        <taxon>Eucalypteae</taxon>
        <taxon>Eucalyptus</taxon>
    </lineage>
</organism>
<dbReference type="Pfam" id="PF00069">
    <property type="entry name" value="Pkinase"/>
    <property type="match status" value="1"/>
</dbReference>
<keyword evidence="13 18" id="KW-0067">ATP-binding</keyword>
<dbReference type="Gene3D" id="2.60.120.200">
    <property type="match status" value="1"/>
</dbReference>
<comment type="similarity">
    <text evidence="2">In the N-terminal section; belongs to the leguminous lectin family.</text>
</comment>
<dbReference type="InterPro" id="IPR017441">
    <property type="entry name" value="Protein_kinase_ATP_BS"/>
</dbReference>
<dbReference type="CDD" id="cd06899">
    <property type="entry name" value="lectin_legume_LecRK_Arcelin_ConA"/>
    <property type="match status" value="1"/>
</dbReference>
<evidence type="ECO:0000256" key="19">
    <source>
        <dbReference type="SAM" id="Phobius"/>
    </source>
</evidence>
<comment type="subcellular location">
    <subcellularLocation>
        <location evidence="1">Cell membrane</location>
        <topology evidence="1">Single-pass type I membrane protein</topology>
    </subcellularLocation>
</comment>
<dbReference type="InterPro" id="IPR001220">
    <property type="entry name" value="Legume_lectin_dom"/>
</dbReference>
<keyword evidence="14 19" id="KW-1133">Transmembrane helix</keyword>
<evidence type="ECO:0000256" key="10">
    <source>
        <dbReference type="ARBA" id="ARBA00022734"/>
    </source>
</evidence>
<evidence type="ECO:0000259" key="20">
    <source>
        <dbReference type="PROSITE" id="PS50011"/>
    </source>
</evidence>
<evidence type="ECO:0000256" key="4">
    <source>
        <dbReference type="ARBA" id="ARBA00012513"/>
    </source>
</evidence>
<keyword evidence="11 18" id="KW-0547">Nucleotide-binding</keyword>
<keyword evidence="9" id="KW-0732">Signal</keyword>
<protein>
    <recommendedName>
        <fullName evidence="4">non-specific serine/threonine protein kinase</fullName>
        <ecNumber evidence="4">2.7.11.1</ecNumber>
    </recommendedName>
</protein>
<dbReference type="PROSITE" id="PS00107">
    <property type="entry name" value="PROTEIN_KINASE_ATP"/>
    <property type="match status" value="1"/>
</dbReference>
<dbReference type="Gene3D" id="3.30.200.20">
    <property type="entry name" value="Phosphorylase Kinase, domain 1"/>
    <property type="match status" value="1"/>
</dbReference>
<dbReference type="InterPro" id="IPR050528">
    <property type="entry name" value="L-type_Lectin-RKs"/>
</dbReference>
<dbReference type="InParanoid" id="A0A059BB91"/>
<dbReference type="Gene3D" id="1.10.510.10">
    <property type="entry name" value="Transferase(Phosphotransferase) domain 1"/>
    <property type="match status" value="1"/>
</dbReference>
<keyword evidence="7" id="KW-0808">Transferase</keyword>
<evidence type="ECO:0000256" key="9">
    <source>
        <dbReference type="ARBA" id="ARBA00022729"/>
    </source>
</evidence>
<dbReference type="FunFam" id="1.10.510.10:FF:000240">
    <property type="entry name" value="Lectin-domain containing receptor kinase A4.3"/>
    <property type="match status" value="1"/>
</dbReference>
<dbReference type="PANTHER" id="PTHR27007">
    <property type="match status" value="1"/>
</dbReference>
<dbReference type="GO" id="GO:0002229">
    <property type="term" value="P:defense response to oomycetes"/>
    <property type="evidence" value="ECO:0007669"/>
    <property type="project" value="UniProtKB-ARBA"/>
</dbReference>
<evidence type="ECO:0000256" key="2">
    <source>
        <dbReference type="ARBA" id="ARBA00008536"/>
    </source>
</evidence>
<dbReference type="EMBL" id="KK198759">
    <property type="protein sequence ID" value="KCW63383.1"/>
    <property type="molecule type" value="Genomic_DNA"/>
</dbReference>